<gene>
    <name evidence="2" type="ORF">GSMUA_186820.1</name>
</gene>
<dbReference type="OrthoDB" id="763372at2759"/>
<keyword evidence="4" id="KW-1185">Reference proteome</keyword>
<evidence type="ECO:0000313" key="2">
    <source>
        <dbReference type="EMBL" id="CAG1851884.1"/>
    </source>
</evidence>
<proteinExistence type="predicted"/>
<feature type="region of interest" description="Disordered" evidence="1">
    <location>
        <begin position="76"/>
        <end position="137"/>
    </location>
</feature>
<feature type="compositionally biased region" description="Basic and acidic residues" evidence="1">
    <location>
        <begin position="111"/>
        <end position="137"/>
    </location>
</feature>
<dbReference type="OMA" id="ERCKIAD"/>
<reference evidence="2" key="1">
    <citation type="submission" date="2021-03" db="EMBL/GenBank/DDBJ databases">
        <authorList>
            <consortium name="Genoscope - CEA"/>
            <person name="William W."/>
        </authorList>
    </citation>
    <scope>NUCLEOTIDE SEQUENCE</scope>
    <source>
        <strain evidence="2">Doubled-haploid Pahang</strain>
    </source>
</reference>
<dbReference type="EnsemblPlants" id="Ma03_t31910.1">
    <property type="protein sequence ID" value="Ma03_p31910.1"/>
    <property type="gene ID" value="Ma03_g31910"/>
</dbReference>
<sequence length="137" mass="15397">MEKDSKGEKRKRFHQALLNLYHPPSPPRSPPPPSPQLTKEELVAMVCGDMALDLDQGDEHDDGSELGCTSDVESKKLTRAQRKRIRKRKLKEAASVRRKIIGPLLPSSDQDLNKPSKKPSHENLPESRQDSAEHLSC</sequence>
<accession>A0A804IIK9</accession>
<dbReference type="Gramene" id="Ma03_t31910.1">
    <property type="protein sequence ID" value="Ma03_p31910.1"/>
    <property type="gene ID" value="Ma03_g31910"/>
</dbReference>
<dbReference type="Proteomes" id="UP000012960">
    <property type="component" value="Unplaced"/>
</dbReference>
<feature type="region of interest" description="Disordered" evidence="1">
    <location>
        <begin position="1"/>
        <end position="39"/>
    </location>
</feature>
<evidence type="ECO:0000313" key="4">
    <source>
        <dbReference type="Proteomes" id="UP000012960"/>
    </source>
</evidence>
<protein>
    <submittedName>
        <fullName evidence="2">(wild Malaysian banana) hypothetical protein</fullName>
    </submittedName>
</protein>
<evidence type="ECO:0000313" key="3">
    <source>
        <dbReference type="EnsemblPlants" id="Ma03_p31910.1"/>
    </source>
</evidence>
<name>A0A804IIK9_MUSAM</name>
<dbReference type="EMBL" id="HG996468">
    <property type="protein sequence ID" value="CAG1851884.1"/>
    <property type="molecule type" value="Genomic_DNA"/>
</dbReference>
<dbReference type="AlphaFoldDB" id="A0A804IIK9"/>
<evidence type="ECO:0000256" key="1">
    <source>
        <dbReference type="SAM" id="MobiDB-lite"/>
    </source>
</evidence>
<organism evidence="3 4">
    <name type="scientific">Musa acuminata subsp. malaccensis</name>
    <name type="common">Wild banana</name>
    <name type="synonym">Musa malaccensis</name>
    <dbReference type="NCBI Taxonomy" id="214687"/>
    <lineage>
        <taxon>Eukaryota</taxon>
        <taxon>Viridiplantae</taxon>
        <taxon>Streptophyta</taxon>
        <taxon>Embryophyta</taxon>
        <taxon>Tracheophyta</taxon>
        <taxon>Spermatophyta</taxon>
        <taxon>Magnoliopsida</taxon>
        <taxon>Liliopsida</taxon>
        <taxon>Zingiberales</taxon>
        <taxon>Musaceae</taxon>
        <taxon>Musa</taxon>
    </lineage>
</organism>
<feature type="compositionally biased region" description="Basic residues" evidence="1">
    <location>
        <begin position="77"/>
        <end position="100"/>
    </location>
</feature>
<reference evidence="3" key="2">
    <citation type="submission" date="2021-05" db="UniProtKB">
        <authorList>
            <consortium name="EnsemblPlants"/>
        </authorList>
    </citation>
    <scope>IDENTIFICATION</scope>
    <source>
        <strain evidence="3">subsp. malaccensis</strain>
    </source>
</reference>
<dbReference type="InParanoid" id="A0A804IIK9"/>
<feature type="compositionally biased region" description="Pro residues" evidence="1">
    <location>
        <begin position="23"/>
        <end position="35"/>
    </location>
</feature>